<comment type="caution">
    <text evidence="2">The sequence shown here is derived from an EMBL/GenBank/DDBJ whole genome shotgun (WGS) entry which is preliminary data.</text>
</comment>
<dbReference type="OrthoDB" id="6293260at2"/>
<accession>A0A432V2Y0</accession>
<dbReference type="Pfam" id="PF13302">
    <property type="entry name" value="Acetyltransf_3"/>
    <property type="match status" value="1"/>
</dbReference>
<dbReference type="AlphaFoldDB" id="A0A432V2Y0"/>
<dbReference type="Gene3D" id="3.40.630.30">
    <property type="match status" value="1"/>
</dbReference>
<evidence type="ECO:0000313" key="3">
    <source>
        <dbReference type="Proteomes" id="UP000281647"/>
    </source>
</evidence>
<feature type="domain" description="N-acetyltransferase" evidence="1">
    <location>
        <begin position="17"/>
        <end position="177"/>
    </location>
</feature>
<sequence>MTLPVATEIPMIETERTLLRAHRLEDLDAYAQMWTDPGVIRFTSGKPLTREEAWIRLLRYAGHWRLLGFGLWAIEDRQTGRFLGEAGFHDLKRDITPSIEGTPEAGWVLVPDAHGKGLATEIMMAAHQWSDAHFSAAKTVCIIDPENTGSLRVAKKCGYEETVRTSYKGSELIMFER</sequence>
<evidence type="ECO:0000313" key="2">
    <source>
        <dbReference type="EMBL" id="RUM96541.1"/>
    </source>
</evidence>
<dbReference type="SUPFAM" id="SSF55729">
    <property type="entry name" value="Acyl-CoA N-acyltransferases (Nat)"/>
    <property type="match status" value="1"/>
</dbReference>
<dbReference type="InterPro" id="IPR051531">
    <property type="entry name" value="N-acetyltransferase"/>
</dbReference>
<reference evidence="2 3" key="1">
    <citation type="submission" date="2018-11" db="EMBL/GenBank/DDBJ databases">
        <title>Pseudaminobacter arsenicus sp. nov., an arsenic-resistant bacterium isolated from arsenic-rich aquifers.</title>
        <authorList>
            <person name="Mu Y."/>
        </authorList>
    </citation>
    <scope>NUCLEOTIDE SEQUENCE [LARGE SCALE GENOMIC DNA]</scope>
    <source>
        <strain evidence="2 3">CB3</strain>
    </source>
</reference>
<dbReference type="Proteomes" id="UP000281647">
    <property type="component" value="Unassembled WGS sequence"/>
</dbReference>
<dbReference type="PANTHER" id="PTHR43792:SF16">
    <property type="entry name" value="N-ACETYLTRANSFERASE DOMAIN-CONTAINING PROTEIN"/>
    <property type="match status" value="1"/>
</dbReference>
<proteinExistence type="predicted"/>
<dbReference type="InterPro" id="IPR016181">
    <property type="entry name" value="Acyl_CoA_acyltransferase"/>
</dbReference>
<evidence type="ECO:0000259" key="1">
    <source>
        <dbReference type="PROSITE" id="PS51186"/>
    </source>
</evidence>
<name>A0A432V2Y0_9HYPH</name>
<dbReference type="PROSITE" id="PS51186">
    <property type="entry name" value="GNAT"/>
    <property type="match status" value="1"/>
</dbReference>
<keyword evidence="3" id="KW-1185">Reference proteome</keyword>
<keyword evidence="2" id="KW-0808">Transferase</keyword>
<dbReference type="PANTHER" id="PTHR43792">
    <property type="entry name" value="GNAT FAMILY, PUTATIVE (AFU_ORTHOLOGUE AFUA_3G00765)-RELATED-RELATED"/>
    <property type="match status" value="1"/>
</dbReference>
<dbReference type="GO" id="GO:0016747">
    <property type="term" value="F:acyltransferase activity, transferring groups other than amino-acyl groups"/>
    <property type="evidence" value="ECO:0007669"/>
    <property type="project" value="InterPro"/>
</dbReference>
<gene>
    <name evidence="2" type="ORF">EET67_17430</name>
</gene>
<organism evidence="2 3">
    <name type="scientific">Borborobacter arsenicus</name>
    <dbReference type="NCBI Taxonomy" id="1851146"/>
    <lineage>
        <taxon>Bacteria</taxon>
        <taxon>Pseudomonadati</taxon>
        <taxon>Pseudomonadota</taxon>
        <taxon>Alphaproteobacteria</taxon>
        <taxon>Hyphomicrobiales</taxon>
        <taxon>Phyllobacteriaceae</taxon>
        <taxon>Borborobacter</taxon>
    </lineage>
</organism>
<dbReference type="EMBL" id="RKST01000018">
    <property type="protein sequence ID" value="RUM96541.1"/>
    <property type="molecule type" value="Genomic_DNA"/>
</dbReference>
<protein>
    <submittedName>
        <fullName evidence="2">N-acetyltransferase</fullName>
    </submittedName>
</protein>
<dbReference type="RefSeq" id="WP_128627821.1">
    <property type="nucleotide sequence ID" value="NZ_RKST01000018.1"/>
</dbReference>
<dbReference type="InterPro" id="IPR000182">
    <property type="entry name" value="GNAT_dom"/>
</dbReference>